<evidence type="ECO:0000256" key="5">
    <source>
        <dbReference type="RuleBase" id="RU367124"/>
    </source>
</evidence>
<comment type="caution">
    <text evidence="6">The sequence shown here is derived from an EMBL/GenBank/DDBJ whole genome shotgun (WGS) entry which is preliminary data.</text>
</comment>
<evidence type="ECO:0000313" key="7">
    <source>
        <dbReference type="Proteomes" id="UP000704712"/>
    </source>
</evidence>
<reference evidence="6" key="1">
    <citation type="submission" date="2020-03" db="EMBL/GenBank/DDBJ databases">
        <title>Hybrid Assembly of Korean Phytophthora infestans isolates.</title>
        <authorList>
            <person name="Prokchorchik M."/>
            <person name="Lee Y."/>
            <person name="Seo J."/>
            <person name="Cho J.-H."/>
            <person name="Park Y.-E."/>
            <person name="Jang D.-C."/>
            <person name="Im J.-S."/>
            <person name="Choi J.-G."/>
            <person name="Park H.-J."/>
            <person name="Lee G.-B."/>
            <person name="Lee Y.-G."/>
            <person name="Hong S.-Y."/>
            <person name="Cho K."/>
            <person name="Sohn K.H."/>
        </authorList>
    </citation>
    <scope>NUCLEOTIDE SEQUENCE</scope>
    <source>
        <strain evidence="6">KR_2_A2</strain>
    </source>
</reference>
<sequence length="169" mass="18913">MQLRTILLAVVASALTTTCGAFTAEDVGLVTLSKSGLTDHKATDQRAERRLRKHDTVGDENEINQDSQDEARGLQVPPWLANIVGNLDDVEKALTKLTKGQSNLEITKHYDTLVKDIADSFVKLERVGYTPTKLQNAIKNKEMVVENPHLFLEAFQTYWRTVPRLKPLA</sequence>
<protein>
    <recommendedName>
        <fullName evidence="5">RxLR effector protein</fullName>
    </recommendedName>
</protein>
<evidence type="ECO:0000313" key="6">
    <source>
        <dbReference type="EMBL" id="KAF4140215.1"/>
    </source>
</evidence>
<comment type="function">
    <text evidence="5">Effector that suppresses plant defense responses during pathogen infection.</text>
</comment>
<evidence type="ECO:0000256" key="2">
    <source>
        <dbReference type="ARBA" id="ARBA00010400"/>
    </source>
</evidence>
<name>A0A8S9UGV1_PHYIN</name>
<feature type="chain" id="PRO_5035968709" description="RxLR effector protein" evidence="5">
    <location>
        <begin position="22"/>
        <end position="169"/>
    </location>
</feature>
<comment type="subcellular location">
    <subcellularLocation>
        <location evidence="1 5">Secreted</location>
    </subcellularLocation>
</comment>
<feature type="signal peptide" evidence="5">
    <location>
        <begin position="1"/>
        <end position="21"/>
    </location>
</feature>
<proteinExistence type="inferred from homology"/>
<gene>
    <name evidence="6" type="ORF">GN958_ATG10567</name>
</gene>
<evidence type="ECO:0000256" key="3">
    <source>
        <dbReference type="ARBA" id="ARBA00022525"/>
    </source>
</evidence>
<organism evidence="6 7">
    <name type="scientific">Phytophthora infestans</name>
    <name type="common">Potato late blight agent</name>
    <name type="synonym">Botrytis infestans</name>
    <dbReference type="NCBI Taxonomy" id="4787"/>
    <lineage>
        <taxon>Eukaryota</taxon>
        <taxon>Sar</taxon>
        <taxon>Stramenopiles</taxon>
        <taxon>Oomycota</taxon>
        <taxon>Peronosporomycetes</taxon>
        <taxon>Peronosporales</taxon>
        <taxon>Peronosporaceae</taxon>
        <taxon>Phytophthora</taxon>
    </lineage>
</organism>
<dbReference type="AlphaFoldDB" id="A0A8S9UGV1"/>
<keyword evidence="3 5" id="KW-0964">Secreted</keyword>
<comment type="similarity">
    <text evidence="2 5">Belongs to the RxLR effector family.</text>
</comment>
<dbReference type="InterPro" id="IPR031825">
    <property type="entry name" value="RXLR"/>
</dbReference>
<evidence type="ECO:0000256" key="4">
    <source>
        <dbReference type="ARBA" id="ARBA00022729"/>
    </source>
</evidence>
<dbReference type="GO" id="GO:0005576">
    <property type="term" value="C:extracellular region"/>
    <property type="evidence" value="ECO:0007669"/>
    <property type="project" value="UniProtKB-SubCell"/>
</dbReference>
<evidence type="ECO:0000256" key="1">
    <source>
        <dbReference type="ARBA" id="ARBA00004613"/>
    </source>
</evidence>
<dbReference type="Proteomes" id="UP000704712">
    <property type="component" value="Unassembled WGS sequence"/>
</dbReference>
<comment type="domain">
    <text evidence="5">The RxLR-dEER motif acts to carry the protein into the host cell cytoplasm through binding to cell surface phosphatidylinositol-3-phosphate.</text>
</comment>
<accession>A0A8S9UGV1</accession>
<dbReference type="EMBL" id="JAACNO010001482">
    <property type="protein sequence ID" value="KAF4140215.1"/>
    <property type="molecule type" value="Genomic_DNA"/>
</dbReference>
<dbReference type="Pfam" id="PF16810">
    <property type="entry name" value="RXLR"/>
    <property type="match status" value="1"/>
</dbReference>
<keyword evidence="4 5" id="KW-0732">Signal</keyword>